<reference evidence="1" key="1">
    <citation type="journal article" date="2014" name="Int. J. Syst. Evol. Microbiol.">
        <title>Complete genome sequence of Corynebacterium casei LMG S-19264T (=DSM 44701T), isolated from a smear-ripened cheese.</title>
        <authorList>
            <consortium name="US DOE Joint Genome Institute (JGI-PGF)"/>
            <person name="Walter F."/>
            <person name="Albersmeier A."/>
            <person name="Kalinowski J."/>
            <person name="Ruckert C."/>
        </authorList>
    </citation>
    <scope>NUCLEOTIDE SEQUENCE</scope>
    <source>
        <strain evidence="1">VKM Ac-1321</strain>
    </source>
</reference>
<gene>
    <name evidence="1" type="ORF">GCM10017581_082990</name>
</gene>
<keyword evidence="2" id="KW-1185">Reference proteome</keyword>
<dbReference type="AlphaFoldDB" id="A0A9W6KW41"/>
<dbReference type="EMBL" id="BSFP01000074">
    <property type="protein sequence ID" value="GLL06549.1"/>
    <property type="molecule type" value="Genomic_DNA"/>
</dbReference>
<sequence length="81" mass="8989">MEPPTCLLYLLTVGREKELVLRVHDTGLSRQQLSEWMETGAVHPLTVSRSGDDQTSTLLINFSHVVGARLALYSDGRSTSF</sequence>
<evidence type="ECO:0000313" key="1">
    <source>
        <dbReference type="EMBL" id="GLL06549.1"/>
    </source>
</evidence>
<evidence type="ECO:0000313" key="2">
    <source>
        <dbReference type="Proteomes" id="UP001143480"/>
    </source>
</evidence>
<proteinExistence type="predicted"/>
<name>A0A9W6KW41_9ACTN</name>
<reference evidence="1" key="2">
    <citation type="submission" date="2023-01" db="EMBL/GenBank/DDBJ databases">
        <authorList>
            <person name="Sun Q."/>
            <person name="Evtushenko L."/>
        </authorList>
    </citation>
    <scope>NUCLEOTIDE SEQUENCE</scope>
    <source>
        <strain evidence="1">VKM Ac-1321</strain>
    </source>
</reference>
<dbReference type="Proteomes" id="UP001143480">
    <property type="component" value="Unassembled WGS sequence"/>
</dbReference>
<accession>A0A9W6KW41</accession>
<protein>
    <submittedName>
        <fullName evidence="1">Uncharacterized protein</fullName>
    </submittedName>
</protein>
<dbReference type="RefSeq" id="WP_261965805.1">
    <property type="nucleotide sequence ID" value="NZ_BAAAXA010000001.1"/>
</dbReference>
<comment type="caution">
    <text evidence="1">The sequence shown here is derived from an EMBL/GenBank/DDBJ whole genome shotgun (WGS) entry which is preliminary data.</text>
</comment>
<organism evidence="1 2">
    <name type="scientific">Dactylosporangium matsuzakiense</name>
    <dbReference type="NCBI Taxonomy" id="53360"/>
    <lineage>
        <taxon>Bacteria</taxon>
        <taxon>Bacillati</taxon>
        <taxon>Actinomycetota</taxon>
        <taxon>Actinomycetes</taxon>
        <taxon>Micromonosporales</taxon>
        <taxon>Micromonosporaceae</taxon>
        <taxon>Dactylosporangium</taxon>
    </lineage>
</organism>